<evidence type="ECO:0000256" key="1">
    <source>
        <dbReference type="SAM" id="Phobius"/>
    </source>
</evidence>
<feature type="transmembrane region" description="Helical" evidence="1">
    <location>
        <begin position="90"/>
        <end position="111"/>
    </location>
</feature>
<evidence type="ECO:0000313" key="5">
    <source>
        <dbReference type="Proteomes" id="UP000326364"/>
    </source>
</evidence>
<dbReference type="Proteomes" id="UP000326364">
    <property type="component" value="Unassembled WGS sequence"/>
</dbReference>
<protein>
    <submittedName>
        <fullName evidence="3">Uncharacterized protein</fullName>
    </submittedName>
</protein>
<comment type="caution">
    <text evidence="3">The sequence shown here is derived from an EMBL/GenBank/DDBJ whole genome shotgun (WGS) entry which is preliminary data.</text>
</comment>
<keyword evidence="1" id="KW-1133">Transmembrane helix</keyword>
<proteinExistence type="predicted"/>
<dbReference type="AlphaFoldDB" id="A0A5J5I6N7"/>
<organism evidence="3 4">
    <name type="scientific">Sphingobium limneticum</name>
    <dbReference type="NCBI Taxonomy" id="1007511"/>
    <lineage>
        <taxon>Bacteria</taxon>
        <taxon>Pseudomonadati</taxon>
        <taxon>Pseudomonadota</taxon>
        <taxon>Alphaproteobacteria</taxon>
        <taxon>Sphingomonadales</taxon>
        <taxon>Sphingomonadaceae</taxon>
        <taxon>Sphingobium</taxon>
    </lineage>
</organism>
<keyword evidence="1" id="KW-0812">Transmembrane</keyword>
<keyword evidence="5" id="KW-1185">Reference proteome</keyword>
<feature type="transmembrane region" description="Helical" evidence="1">
    <location>
        <begin position="166"/>
        <end position="184"/>
    </location>
</feature>
<sequence length="239" mass="24917">MNGELRALGVAHGLLLGLALACPLVAPDLLPWGMDALMLIGGFQLRLADRRFTLRSGTREWVSHIIMAPSRLLRWGAAAVVALIAGDLRLAGAILTAALACELLAYPLATLLIGRRSLIHAAGALPLLIAATGAMGQPALHLILCFLTGVTACMVWLRGPDGEPRALALALGGGVAAIAAPLLFPGALAFAAPTFAVCAAWTLAHLSMLRRPVMPWRLSAVPANLAVRLRPAGLRQPLP</sequence>
<dbReference type="EMBL" id="VYQB01000004">
    <property type="protein sequence ID" value="KAA9018878.1"/>
    <property type="molecule type" value="Genomic_DNA"/>
</dbReference>
<evidence type="ECO:0000313" key="2">
    <source>
        <dbReference type="EMBL" id="KAA9018878.1"/>
    </source>
</evidence>
<feature type="transmembrane region" description="Helical" evidence="1">
    <location>
        <begin position="190"/>
        <end position="209"/>
    </location>
</feature>
<dbReference type="EMBL" id="VYQA01000004">
    <property type="protein sequence ID" value="KAA9031452.1"/>
    <property type="molecule type" value="Genomic_DNA"/>
</dbReference>
<keyword evidence="1" id="KW-0472">Membrane</keyword>
<feature type="transmembrane region" description="Helical" evidence="1">
    <location>
        <begin position="141"/>
        <end position="159"/>
    </location>
</feature>
<evidence type="ECO:0000313" key="3">
    <source>
        <dbReference type="EMBL" id="KAA9031452.1"/>
    </source>
</evidence>
<reference evidence="4 5" key="1">
    <citation type="submission" date="2019-09" db="EMBL/GenBank/DDBJ databases">
        <authorList>
            <person name="Feng G."/>
        </authorList>
    </citation>
    <scope>NUCLEOTIDE SEQUENCE [LARGE SCALE GENOMIC DNA]</scope>
    <source>
        <strain evidence="3 4">KACC 19283</strain>
        <strain evidence="2 5">KACC 19284</strain>
    </source>
</reference>
<dbReference type="RefSeq" id="WP_150425179.1">
    <property type="nucleotide sequence ID" value="NZ_VYQA01000004.1"/>
</dbReference>
<accession>A0A5J5I6N7</accession>
<evidence type="ECO:0000313" key="4">
    <source>
        <dbReference type="Proteomes" id="UP000325933"/>
    </source>
</evidence>
<dbReference type="PROSITE" id="PS51257">
    <property type="entry name" value="PROKAR_LIPOPROTEIN"/>
    <property type="match status" value="1"/>
</dbReference>
<gene>
    <name evidence="3" type="ORF">F4U95_07480</name>
    <name evidence="2" type="ORF">F4U96_07530</name>
</gene>
<name>A0A5J5I6N7_9SPHN</name>
<dbReference type="Proteomes" id="UP000325933">
    <property type="component" value="Unassembled WGS sequence"/>
</dbReference>
<feature type="transmembrane region" description="Helical" evidence="1">
    <location>
        <begin position="118"/>
        <end position="135"/>
    </location>
</feature>